<evidence type="ECO:0000256" key="2">
    <source>
        <dbReference type="ARBA" id="ARBA00023015"/>
    </source>
</evidence>
<dbReference type="PANTHER" id="PTHR11945">
    <property type="entry name" value="MADS BOX PROTEIN"/>
    <property type="match status" value="1"/>
</dbReference>
<reference evidence="7" key="1">
    <citation type="submission" date="2019-05" db="EMBL/GenBank/DDBJ databases">
        <title>The de novo reference genome and transcriptome assemblies of the wild tomato species Solanum chilense.</title>
        <authorList>
            <person name="Stam R."/>
            <person name="Nosenko T."/>
            <person name="Hoerger A.C."/>
            <person name="Stephan W."/>
            <person name="Seidel M.A."/>
            <person name="Kuhn J.M.M."/>
            <person name="Haberer G."/>
            <person name="Tellier A."/>
        </authorList>
    </citation>
    <scope>NUCLEOTIDE SEQUENCE</scope>
    <source>
        <tissue evidence="7">Mature leaves</tissue>
    </source>
</reference>
<sequence>MGKGKQKIEIKKITKESARKVAFSKRRKGLFKKAVQFESKTGAKVAILVFSSSGKPYTCGDVEKLCGISDSFNLQTHSESNSIWDSFNLERPCESNGMWDSFNIIEGPCSSSGKNGMWDSFNLERPCSSSGQSGIWDSFNLERHCSSSGIPSGSNGIWDSFNVETHCSSSESSGMSDSFNVETHCSSSGQSGMWDSFNVEACHNVNELLLLKAHLESTREKLLESQFLDSLWS</sequence>
<gene>
    <name evidence="7" type="ORF">EJD97_024608</name>
</gene>
<evidence type="ECO:0000256" key="4">
    <source>
        <dbReference type="ARBA" id="ARBA00023163"/>
    </source>
</evidence>
<dbReference type="PANTHER" id="PTHR11945:SF827">
    <property type="entry name" value="AGAMOUS-LIKE MADS-BOX PROTEIN AGL28"/>
    <property type="match status" value="1"/>
</dbReference>
<keyword evidence="5" id="KW-0539">Nucleus</keyword>
<dbReference type="SMART" id="SM00432">
    <property type="entry name" value="MADS"/>
    <property type="match status" value="1"/>
</dbReference>
<comment type="subcellular location">
    <subcellularLocation>
        <location evidence="1">Nucleus</location>
    </subcellularLocation>
</comment>
<dbReference type="EMBL" id="RXGB01008677">
    <property type="protein sequence ID" value="TMW84693.1"/>
    <property type="molecule type" value="Genomic_DNA"/>
</dbReference>
<evidence type="ECO:0000256" key="1">
    <source>
        <dbReference type="ARBA" id="ARBA00004123"/>
    </source>
</evidence>
<evidence type="ECO:0000313" key="7">
    <source>
        <dbReference type="EMBL" id="TMW84693.1"/>
    </source>
</evidence>
<dbReference type="PRINTS" id="PR00404">
    <property type="entry name" value="MADSDOMAIN"/>
</dbReference>
<keyword evidence="3" id="KW-0238">DNA-binding</keyword>
<dbReference type="GO" id="GO:0000981">
    <property type="term" value="F:DNA-binding transcription factor activity, RNA polymerase II-specific"/>
    <property type="evidence" value="ECO:0007669"/>
    <property type="project" value="TreeGrafter"/>
</dbReference>
<dbReference type="GO" id="GO:0000978">
    <property type="term" value="F:RNA polymerase II cis-regulatory region sequence-specific DNA binding"/>
    <property type="evidence" value="ECO:0007669"/>
    <property type="project" value="TreeGrafter"/>
</dbReference>
<evidence type="ECO:0000256" key="5">
    <source>
        <dbReference type="ARBA" id="ARBA00023242"/>
    </source>
</evidence>
<dbReference type="SUPFAM" id="SSF55455">
    <property type="entry name" value="SRF-like"/>
    <property type="match status" value="1"/>
</dbReference>
<comment type="caution">
    <text evidence="7">The sequence shown here is derived from an EMBL/GenBank/DDBJ whole genome shotgun (WGS) entry which is preliminary data.</text>
</comment>
<name>A0A6N2AYH9_SOLCI</name>
<dbReference type="CDD" id="cd00120">
    <property type="entry name" value="MADS"/>
    <property type="match status" value="1"/>
</dbReference>
<evidence type="ECO:0000259" key="6">
    <source>
        <dbReference type="PROSITE" id="PS50066"/>
    </source>
</evidence>
<dbReference type="GO" id="GO:0005634">
    <property type="term" value="C:nucleus"/>
    <property type="evidence" value="ECO:0007669"/>
    <property type="project" value="UniProtKB-SubCell"/>
</dbReference>
<dbReference type="PROSITE" id="PS50066">
    <property type="entry name" value="MADS_BOX_2"/>
    <property type="match status" value="1"/>
</dbReference>
<evidence type="ECO:0000256" key="3">
    <source>
        <dbReference type="ARBA" id="ARBA00023125"/>
    </source>
</evidence>
<keyword evidence="2" id="KW-0805">Transcription regulation</keyword>
<dbReference type="Pfam" id="PF00319">
    <property type="entry name" value="SRF-TF"/>
    <property type="match status" value="1"/>
</dbReference>
<dbReference type="InterPro" id="IPR002100">
    <property type="entry name" value="TF_MADSbox"/>
</dbReference>
<dbReference type="InterPro" id="IPR036879">
    <property type="entry name" value="TF_MADSbox_sf"/>
</dbReference>
<accession>A0A6N2AYH9</accession>
<proteinExistence type="predicted"/>
<organism evidence="7">
    <name type="scientific">Solanum chilense</name>
    <name type="common">Tomato</name>
    <name type="synonym">Lycopersicon chilense</name>
    <dbReference type="NCBI Taxonomy" id="4083"/>
    <lineage>
        <taxon>Eukaryota</taxon>
        <taxon>Viridiplantae</taxon>
        <taxon>Streptophyta</taxon>
        <taxon>Embryophyta</taxon>
        <taxon>Tracheophyta</taxon>
        <taxon>Spermatophyta</taxon>
        <taxon>Magnoliopsida</taxon>
        <taxon>eudicotyledons</taxon>
        <taxon>Gunneridae</taxon>
        <taxon>Pentapetalae</taxon>
        <taxon>asterids</taxon>
        <taxon>lamiids</taxon>
        <taxon>Solanales</taxon>
        <taxon>Solanaceae</taxon>
        <taxon>Solanoideae</taxon>
        <taxon>Solaneae</taxon>
        <taxon>Solanum</taxon>
        <taxon>Solanum subgen. Lycopersicon</taxon>
    </lineage>
</organism>
<dbReference type="AlphaFoldDB" id="A0A6N2AYH9"/>
<feature type="domain" description="MADS-box" evidence="6">
    <location>
        <begin position="3"/>
        <end position="63"/>
    </location>
</feature>
<protein>
    <recommendedName>
        <fullName evidence="6">MADS-box domain-containing protein</fullName>
    </recommendedName>
</protein>
<dbReference type="GO" id="GO:0046983">
    <property type="term" value="F:protein dimerization activity"/>
    <property type="evidence" value="ECO:0007669"/>
    <property type="project" value="InterPro"/>
</dbReference>
<keyword evidence="4" id="KW-0804">Transcription</keyword>
<dbReference type="Gene3D" id="3.40.1810.10">
    <property type="entry name" value="Transcription factor, MADS-box"/>
    <property type="match status" value="1"/>
</dbReference>